<evidence type="ECO:0000313" key="11">
    <source>
        <dbReference type="EMBL" id="ADC49286.1"/>
    </source>
</evidence>
<dbReference type="GO" id="GO:0042802">
    <property type="term" value="F:identical protein binding"/>
    <property type="evidence" value="ECO:0007669"/>
    <property type="project" value="UniProtKB-ARBA"/>
</dbReference>
<dbReference type="RefSeq" id="WP_012960559.1">
    <property type="nucleotide sequence ID" value="NC_013791.2"/>
</dbReference>
<dbReference type="Proteomes" id="UP000001544">
    <property type="component" value="Chromosome"/>
</dbReference>
<dbReference type="GO" id="GO:0005886">
    <property type="term" value="C:plasma membrane"/>
    <property type="evidence" value="ECO:0007669"/>
    <property type="project" value="TreeGrafter"/>
</dbReference>
<keyword evidence="6" id="KW-0067">ATP-binding</keyword>
<dbReference type="SUPFAM" id="SSF52540">
    <property type="entry name" value="P-loop containing nucleoside triphosphate hydrolases"/>
    <property type="match status" value="1"/>
</dbReference>
<protein>
    <recommendedName>
        <fullName evidence="2">non-specific protein-tyrosine kinase</fullName>
        <ecNumber evidence="2">2.7.10.2</ecNumber>
    </recommendedName>
</protein>
<comment type="similarity">
    <text evidence="1">Belongs to the CpsD/CapB family.</text>
</comment>
<evidence type="ECO:0000256" key="5">
    <source>
        <dbReference type="ARBA" id="ARBA00022777"/>
    </source>
</evidence>
<dbReference type="CDD" id="cd05387">
    <property type="entry name" value="BY-kinase"/>
    <property type="match status" value="1"/>
</dbReference>
<dbReference type="InterPro" id="IPR025669">
    <property type="entry name" value="AAA_dom"/>
</dbReference>
<keyword evidence="12" id="KW-1185">Reference proteome</keyword>
<reference evidence="11 12" key="1">
    <citation type="journal article" date="2011" name="Environ. Microbiol.">
        <title>Genome of alkaliphilic Bacillus pseudofirmus OF4 reveals adaptations that support the ability to grow in an external pH range from 7.5 to 11.4.</title>
        <authorList>
            <person name="Janto B."/>
            <person name="Ahmed A."/>
            <person name="Ito M."/>
            <person name="Liu J."/>
            <person name="Hicks D.B."/>
            <person name="Pagni S."/>
            <person name="Fackelmayer O.J."/>
            <person name="Smith T.A."/>
            <person name="Earl J."/>
            <person name="Elbourne L.D."/>
            <person name="Hassan K."/>
            <person name="Paulsen I.T."/>
            <person name="Kolsto A.B."/>
            <person name="Tourasse N.J."/>
            <person name="Ehrlich G.D."/>
            <person name="Boissy R."/>
            <person name="Ivey D.M."/>
            <person name="Li G."/>
            <person name="Xue Y."/>
            <person name="Ma Y."/>
            <person name="Hu F.Z."/>
            <person name="Krulwich T.A."/>
        </authorList>
    </citation>
    <scope>NUCLEOTIDE SEQUENCE [LARGE SCALE GENOMIC DNA]</scope>
    <source>
        <strain evidence="12">ATCC BAA-2126 / JCM 17055 / OF4</strain>
    </source>
</reference>
<evidence type="ECO:0000256" key="7">
    <source>
        <dbReference type="ARBA" id="ARBA00023137"/>
    </source>
</evidence>
<evidence type="ECO:0000256" key="4">
    <source>
        <dbReference type="ARBA" id="ARBA00022741"/>
    </source>
</evidence>
<evidence type="ECO:0000256" key="2">
    <source>
        <dbReference type="ARBA" id="ARBA00011903"/>
    </source>
</evidence>
<name>D3FZP4_ALKPO</name>
<dbReference type="GO" id="GO:0004715">
    <property type="term" value="F:non-membrane spanning protein tyrosine kinase activity"/>
    <property type="evidence" value="ECO:0007669"/>
    <property type="project" value="UniProtKB-EC"/>
</dbReference>
<dbReference type="Pfam" id="PF13614">
    <property type="entry name" value="AAA_31"/>
    <property type="match status" value="1"/>
</dbReference>
<dbReference type="STRING" id="398511.BpOF4_06120"/>
<comment type="catalytic activity">
    <reaction evidence="8">
        <text>L-tyrosyl-[protein] + ATP = O-phospho-L-tyrosyl-[protein] + ADP + H(+)</text>
        <dbReference type="Rhea" id="RHEA:10596"/>
        <dbReference type="Rhea" id="RHEA-COMP:10136"/>
        <dbReference type="Rhea" id="RHEA-COMP:20101"/>
        <dbReference type="ChEBI" id="CHEBI:15378"/>
        <dbReference type="ChEBI" id="CHEBI:30616"/>
        <dbReference type="ChEBI" id="CHEBI:46858"/>
        <dbReference type="ChEBI" id="CHEBI:61978"/>
        <dbReference type="ChEBI" id="CHEBI:456216"/>
        <dbReference type="EC" id="2.7.10.2"/>
    </reaction>
</comment>
<dbReference type="GO" id="GO:0005524">
    <property type="term" value="F:ATP binding"/>
    <property type="evidence" value="ECO:0007669"/>
    <property type="project" value="UniProtKB-KW"/>
</dbReference>
<feature type="region of interest" description="Disordered" evidence="9">
    <location>
        <begin position="1"/>
        <end position="28"/>
    </location>
</feature>
<proteinExistence type="inferred from homology"/>
<evidence type="ECO:0000256" key="8">
    <source>
        <dbReference type="ARBA" id="ARBA00051245"/>
    </source>
</evidence>
<dbReference type="EC" id="2.7.10.2" evidence="2"/>
<dbReference type="PANTHER" id="PTHR32309">
    <property type="entry name" value="TYROSINE-PROTEIN KINASE"/>
    <property type="match status" value="1"/>
</dbReference>
<dbReference type="Gene3D" id="3.40.50.300">
    <property type="entry name" value="P-loop containing nucleotide triphosphate hydrolases"/>
    <property type="match status" value="1"/>
</dbReference>
<evidence type="ECO:0000256" key="9">
    <source>
        <dbReference type="SAM" id="MobiDB-lite"/>
    </source>
</evidence>
<keyword evidence="7" id="KW-0829">Tyrosine-protein kinase</keyword>
<dbReference type="InterPro" id="IPR005702">
    <property type="entry name" value="Wzc-like_C"/>
</dbReference>
<evidence type="ECO:0000313" key="12">
    <source>
        <dbReference type="Proteomes" id="UP000001544"/>
    </source>
</evidence>
<dbReference type="PANTHER" id="PTHR32309:SF13">
    <property type="entry name" value="FERRIC ENTEROBACTIN TRANSPORT PROTEIN FEPE"/>
    <property type="match status" value="1"/>
</dbReference>
<dbReference type="EMBL" id="CP001878">
    <property type="protein sequence ID" value="ADC49286.1"/>
    <property type="molecule type" value="Genomic_DNA"/>
</dbReference>
<keyword evidence="3" id="KW-0808">Transferase</keyword>
<dbReference type="eggNOG" id="COG0489">
    <property type="taxonomic scope" value="Bacteria"/>
</dbReference>
<feature type="compositionally biased region" description="Polar residues" evidence="9">
    <location>
        <begin position="1"/>
        <end position="25"/>
    </location>
</feature>
<dbReference type="InterPro" id="IPR027417">
    <property type="entry name" value="P-loop_NTPase"/>
</dbReference>
<dbReference type="InterPro" id="IPR050445">
    <property type="entry name" value="Bact_polysacc_biosynth/exp"/>
</dbReference>
<sequence>MLKRNQSVSTRTQQQRKVVSHSNPKSPIAEQYRTLRTNIQFANMDGEEMRSILVTSAGPGEGKSTTIANLAIVLAQQGKRVLLLDADLRKPTVHYTFQVDNTFGLTNVLTKQHTLSEAVKETKVEELHVLTCGPIPPNPSELLSSKAMADLLEDAFQYYDYVLLDTPPTLAVTDAQILANLTDGSILVVSSGKTNRDGAKKATEQLKQAQAKLIGAVLNDKKKDNTSYYYYYGDK</sequence>
<evidence type="ECO:0000256" key="3">
    <source>
        <dbReference type="ARBA" id="ARBA00022679"/>
    </source>
</evidence>
<evidence type="ECO:0000256" key="1">
    <source>
        <dbReference type="ARBA" id="ARBA00007316"/>
    </source>
</evidence>
<dbReference type="FunFam" id="3.40.50.300:FF:000527">
    <property type="entry name" value="Tyrosine-protein kinase etk"/>
    <property type="match status" value="1"/>
</dbReference>
<evidence type="ECO:0000256" key="6">
    <source>
        <dbReference type="ARBA" id="ARBA00022840"/>
    </source>
</evidence>
<gene>
    <name evidence="11" type="primary">wzzB</name>
    <name evidence="11" type="ordered locus">BpOF4_06120</name>
</gene>
<dbReference type="AlphaFoldDB" id="D3FZP4"/>
<keyword evidence="5" id="KW-0418">Kinase</keyword>
<dbReference type="HOGENOM" id="CLU_052027_2_1_9"/>
<dbReference type="NCBIfam" id="TIGR01007">
    <property type="entry name" value="eps_fam"/>
    <property type="match status" value="1"/>
</dbReference>
<accession>D3FZP4</accession>
<organism evidence="11 12">
    <name type="scientific">Alkalihalophilus pseudofirmus (strain ATCC BAA-2126 / JCM 17055 / OF4)</name>
    <name type="common">Bacillus pseudofirmus</name>
    <dbReference type="NCBI Taxonomy" id="398511"/>
    <lineage>
        <taxon>Bacteria</taxon>
        <taxon>Bacillati</taxon>
        <taxon>Bacillota</taxon>
        <taxon>Bacilli</taxon>
        <taxon>Bacillales</taxon>
        <taxon>Bacillaceae</taxon>
        <taxon>Alkalihalophilus</taxon>
    </lineage>
</organism>
<dbReference type="KEGG" id="bpf:BpOF4_06120"/>
<keyword evidence="4" id="KW-0547">Nucleotide-binding</keyword>
<evidence type="ECO:0000259" key="10">
    <source>
        <dbReference type="Pfam" id="PF13614"/>
    </source>
</evidence>
<feature type="domain" description="AAA" evidence="10">
    <location>
        <begin position="50"/>
        <end position="212"/>
    </location>
</feature>